<accession>A0ABT0BY35</accession>
<protein>
    <submittedName>
        <fullName evidence="1">Uncharacterized protein</fullName>
    </submittedName>
</protein>
<comment type="caution">
    <text evidence="1">The sequence shown here is derived from an EMBL/GenBank/DDBJ whole genome shotgun (WGS) entry which is preliminary data.</text>
</comment>
<proteinExistence type="predicted"/>
<sequence>MADTILHTFDTISKARHTFFSLGGPLGLEYFYVSFGCQSLNQSYEEHLVDRLLILSSSAVYMGGPRDELYLPSLSGGTWPER</sequence>
<dbReference type="EMBL" id="JAKZMM010000006">
    <property type="protein sequence ID" value="MCJ2379637.1"/>
    <property type="molecule type" value="Genomic_DNA"/>
</dbReference>
<name>A0ABT0BY35_9BACT</name>
<gene>
    <name evidence="1" type="ORF">MUN53_03280</name>
</gene>
<organism evidence="1 2">
    <name type="scientific">Parabacteroides faecalis</name>
    <dbReference type="NCBI Taxonomy" id="2924040"/>
    <lineage>
        <taxon>Bacteria</taxon>
        <taxon>Pseudomonadati</taxon>
        <taxon>Bacteroidota</taxon>
        <taxon>Bacteroidia</taxon>
        <taxon>Bacteroidales</taxon>
        <taxon>Tannerellaceae</taxon>
        <taxon>Parabacteroides</taxon>
    </lineage>
</organism>
<evidence type="ECO:0000313" key="1">
    <source>
        <dbReference type="EMBL" id="MCJ2379637.1"/>
    </source>
</evidence>
<reference evidence="1 2" key="1">
    <citation type="submission" date="2022-03" db="EMBL/GenBank/DDBJ databases">
        <title>Parabacteroides sp. nov. isolated from swine feces.</title>
        <authorList>
            <person name="Bak J.E."/>
        </authorList>
    </citation>
    <scope>NUCLEOTIDE SEQUENCE [LARGE SCALE GENOMIC DNA]</scope>
    <source>
        <strain evidence="1 2">AGMB00274</strain>
    </source>
</reference>
<dbReference type="RefSeq" id="WP_243323379.1">
    <property type="nucleotide sequence ID" value="NZ_JAKZMM010000006.1"/>
</dbReference>
<dbReference type="Proteomes" id="UP001165444">
    <property type="component" value="Unassembled WGS sequence"/>
</dbReference>
<keyword evidence="2" id="KW-1185">Reference proteome</keyword>
<evidence type="ECO:0000313" key="2">
    <source>
        <dbReference type="Proteomes" id="UP001165444"/>
    </source>
</evidence>